<protein>
    <submittedName>
        <fullName evidence="1">Uncharacterized protein</fullName>
    </submittedName>
</protein>
<evidence type="ECO:0000313" key="1">
    <source>
        <dbReference type="EMBL" id="GFH54617.1"/>
    </source>
</evidence>
<dbReference type="SUPFAM" id="SSF52058">
    <property type="entry name" value="L domain-like"/>
    <property type="match status" value="2"/>
</dbReference>
<organism evidence="1 2">
    <name type="scientific">Chaetoceros tenuissimus</name>
    <dbReference type="NCBI Taxonomy" id="426638"/>
    <lineage>
        <taxon>Eukaryota</taxon>
        <taxon>Sar</taxon>
        <taxon>Stramenopiles</taxon>
        <taxon>Ochrophyta</taxon>
        <taxon>Bacillariophyta</taxon>
        <taxon>Coscinodiscophyceae</taxon>
        <taxon>Chaetocerotophycidae</taxon>
        <taxon>Chaetocerotales</taxon>
        <taxon>Chaetocerotaceae</taxon>
        <taxon>Chaetoceros</taxon>
    </lineage>
</organism>
<sequence>MKLPRYPSKAEWDEIVALGPGVRMHNDKMTLFYNGETLCEGTGFDRPLTYDEEKRQSWEVILVLPGVEVIPQSTFIHCRNIKTVIMADTVRRIESRAFICCASLEFIRLSIKLERIGVFAFIGCVSLPSIFIPPSCQVIAEQAFGMCERLFILSIPQSVNIGTRLLRNTAFLEALIRASPYELDEEDIIQSIKSINNEDTYALHRLCCSHDQDIEEVYRCVKVNGLPAMNLPNSIGITPSQYLAANPYSTIVECELVKRYVLEMMGEVLSSTAELDATENSILHLTSELESTLLNTAHQMKLPRYPSKAEWDKIVALGPGVRMHNDKMTLFYNGETLCEGAGFDCPLTYNLLERQKWEVILVLPGVEVIPQSTFIHCRNIKTVIMADTVRRIESDAFICCASLEFIRLSIKLERIGVSAFSRCVSLPSIFIPPSCQVIAERAFSMCERLFILSIPQSVNIGTRLLRNTAFLEALIRASPYELDEEDIIQSIKSINNEDTYALHRLCCSHDQDIEEVYRCVKVNGLPAMNLSNSIGITPSQYLAANPYSTIVECELVKRYVLEMMGEEFVKHG</sequence>
<dbReference type="PANTHER" id="PTHR45661:SF3">
    <property type="entry name" value="IG-LIKE DOMAIN-CONTAINING PROTEIN"/>
    <property type="match status" value="1"/>
</dbReference>
<proteinExistence type="predicted"/>
<dbReference type="AlphaFoldDB" id="A0AAD3H8K6"/>
<dbReference type="Gene3D" id="3.80.10.10">
    <property type="entry name" value="Ribonuclease Inhibitor"/>
    <property type="match status" value="2"/>
</dbReference>
<accession>A0AAD3H8K6</accession>
<dbReference type="PANTHER" id="PTHR45661">
    <property type="entry name" value="SURFACE ANTIGEN"/>
    <property type="match status" value="1"/>
</dbReference>
<reference evidence="1 2" key="1">
    <citation type="journal article" date="2021" name="Sci. Rep.">
        <title>The genome of the diatom Chaetoceros tenuissimus carries an ancient integrated fragment of an extant virus.</title>
        <authorList>
            <person name="Hongo Y."/>
            <person name="Kimura K."/>
            <person name="Takaki Y."/>
            <person name="Yoshida Y."/>
            <person name="Baba S."/>
            <person name="Kobayashi G."/>
            <person name="Nagasaki K."/>
            <person name="Hano T."/>
            <person name="Tomaru Y."/>
        </authorList>
    </citation>
    <scope>NUCLEOTIDE SEQUENCE [LARGE SCALE GENOMIC DNA]</scope>
    <source>
        <strain evidence="1 2">NIES-3715</strain>
    </source>
</reference>
<gene>
    <name evidence="1" type="ORF">CTEN210_11093</name>
</gene>
<dbReference type="EMBL" id="BLLK01000047">
    <property type="protein sequence ID" value="GFH54617.1"/>
    <property type="molecule type" value="Genomic_DNA"/>
</dbReference>
<evidence type="ECO:0000313" key="2">
    <source>
        <dbReference type="Proteomes" id="UP001054902"/>
    </source>
</evidence>
<name>A0AAD3H8K6_9STRA</name>
<dbReference type="Proteomes" id="UP001054902">
    <property type="component" value="Unassembled WGS sequence"/>
</dbReference>
<keyword evidence="2" id="KW-1185">Reference proteome</keyword>
<comment type="caution">
    <text evidence="1">The sequence shown here is derived from an EMBL/GenBank/DDBJ whole genome shotgun (WGS) entry which is preliminary data.</text>
</comment>
<dbReference type="Pfam" id="PF13306">
    <property type="entry name" value="LRR_5"/>
    <property type="match status" value="2"/>
</dbReference>
<dbReference type="InterPro" id="IPR026906">
    <property type="entry name" value="LRR_5"/>
</dbReference>
<dbReference type="InterPro" id="IPR053139">
    <property type="entry name" value="Surface_bspA-like"/>
</dbReference>
<dbReference type="InterPro" id="IPR032675">
    <property type="entry name" value="LRR_dom_sf"/>
</dbReference>